<sequence length="130" mass="15179">MFKLKICSYASRTYSRMFSDIKIATDKFVGVFNSQLTEEEALENIIVEDCLPKPRTSTEARRRTDVENGRDDIGILDELEKFEKVKFTVQRKKLRLMREPNGDNLAFGNESTQPRTHESNTANYDHEEKR</sequence>
<proteinExistence type="predicted"/>
<dbReference type="Proteomes" id="UP001152795">
    <property type="component" value="Unassembled WGS sequence"/>
</dbReference>
<dbReference type="EMBL" id="CACRXK020016408">
    <property type="protein sequence ID" value="CAB4029788.1"/>
    <property type="molecule type" value="Genomic_DNA"/>
</dbReference>
<feature type="compositionally biased region" description="Polar residues" evidence="1">
    <location>
        <begin position="109"/>
        <end position="123"/>
    </location>
</feature>
<comment type="caution">
    <text evidence="2">The sequence shown here is derived from an EMBL/GenBank/DDBJ whole genome shotgun (WGS) entry which is preliminary data.</text>
</comment>
<evidence type="ECO:0000256" key="1">
    <source>
        <dbReference type="SAM" id="MobiDB-lite"/>
    </source>
</evidence>
<dbReference type="AlphaFoldDB" id="A0A6S7JG68"/>
<keyword evidence="3" id="KW-1185">Reference proteome</keyword>
<reference evidence="2" key="1">
    <citation type="submission" date="2020-04" db="EMBL/GenBank/DDBJ databases">
        <authorList>
            <person name="Alioto T."/>
            <person name="Alioto T."/>
            <person name="Gomez Garrido J."/>
        </authorList>
    </citation>
    <scope>NUCLEOTIDE SEQUENCE</scope>
    <source>
        <strain evidence="2">A484AB</strain>
    </source>
</reference>
<evidence type="ECO:0000313" key="2">
    <source>
        <dbReference type="EMBL" id="CAB4029788.1"/>
    </source>
</evidence>
<evidence type="ECO:0000313" key="3">
    <source>
        <dbReference type="Proteomes" id="UP001152795"/>
    </source>
</evidence>
<name>A0A6S7JG68_PARCT</name>
<accession>A0A6S7JG68</accession>
<gene>
    <name evidence="2" type="ORF">PACLA_8A080303</name>
</gene>
<feature type="region of interest" description="Disordered" evidence="1">
    <location>
        <begin position="98"/>
        <end position="130"/>
    </location>
</feature>
<organism evidence="2 3">
    <name type="scientific">Paramuricea clavata</name>
    <name type="common">Red gorgonian</name>
    <name type="synonym">Violescent sea-whip</name>
    <dbReference type="NCBI Taxonomy" id="317549"/>
    <lineage>
        <taxon>Eukaryota</taxon>
        <taxon>Metazoa</taxon>
        <taxon>Cnidaria</taxon>
        <taxon>Anthozoa</taxon>
        <taxon>Octocorallia</taxon>
        <taxon>Malacalcyonacea</taxon>
        <taxon>Plexauridae</taxon>
        <taxon>Paramuricea</taxon>
    </lineage>
</organism>
<protein>
    <submittedName>
        <fullName evidence="2">Uncharacterized protein</fullName>
    </submittedName>
</protein>